<dbReference type="Proteomes" id="UP001529510">
    <property type="component" value="Unassembled WGS sequence"/>
</dbReference>
<dbReference type="InterPro" id="IPR036028">
    <property type="entry name" value="SH3-like_dom_sf"/>
</dbReference>
<reference evidence="2 3" key="1">
    <citation type="submission" date="2024-05" db="EMBL/GenBank/DDBJ databases">
        <title>Genome sequencing and assembly of Indian major carp, Cirrhinus mrigala (Hamilton, 1822).</title>
        <authorList>
            <person name="Mohindra V."/>
            <person name="Chowdhury L.M."/>
            <person name="Lal K."/>
            <person name="Jena J.K."/>
        </authorList>
    </citation>
    <scope>NUCLEOTIDE SEQUENCE [LARGE SCALE GENOMIC DNA]</scope>
    <source>
        <strain evidence="2">CM1030</strain>
        <tissue evidence="2">Blood</tissue>
    </source>
</reference>
<gene>
    <name evidence="2" type="ORF">M9458_011677</name>
</gene>
<sequence length="82" mass="8343">FPNAFAVNASTSGVSAGPSPLSTATLPGASPPSRPPNPSNALESSTLKIEEVKPPATGTRKAKVLYDYDAADTSELSLLADE</sequence>
<evidence type="ECO:0000313" key="3">
    <source>
        <dbReference type="Proteomes" id="UP001529510"/>
    </source>
</evidence>
<dbReference type="SUPFAM" id="SSF50044">
    <property type="entry name" value="SH3-domain"/>
    <property type="match status" value="1"/>
</dbReference>
<dbReference type="AlphaFoldDB" id="A0ABD0R6P0"/>
<accession>A0ABD0R6P0</accession>
<name>A0ABD0R6P0_CIRMR</name>
<feature type="non-terminal residue" evidence="2">
    <location>
        <position position="1"/>
    </location>
</feature>
<feature type="compositionally biased region" description="Polar residues" evidence="1">
    <location>
        <begin position="8"/>
        <end position="25"/>
    </location>
</feature>
<evidence type="ECO:0000313" key="2">
    <source>
        <dbReference type="EMBL" id="KAL0193381.1"/>
    </source>
</evidence>
<feature type="region of interest" description="Disordered" evidence="1">
    <location>
        <begin position="1"/>
        <end position="54"/>
    </location>
</feature>
<dbReference type="EMBL" id="JAMKFB020000005">
    <property type="protein sequence ID" value="KAL0193381.1"/>
    <property type="molecule type" value="Genomic_DNA"/>
</dbReference>
<feature type="compositionally biased region" description="Pro residues" evidence="1">
    <location>
        <begin position="29"/>
        <end position="38"/>
    </location>
</feature>
<feature type="non-terminal residue" evidence="2">
    <location>
        <position position="82"/>
    </location>
</feature>
<comment type="caution">
    <text evidence="2">The sequence shown here is derived from an EMBL/GenBank/DDBJ whole genome shotgun (WGS) entry which is preliminary data.</text>
</comment>
<proteinExistence type="predicted"/>
<protein>
    <submittedName>
        <fullName evidence="2">Uncharacterized protein</fullName>
    </submittedName>
</protein>
<keyword evidence="3" id="KW-1185">Reference proteome</keyword>
<organism evidence="2 3">
    <name type="scientific">Cirrhinus mrigala</name>
    <name type="common">Mrigala</name>
    <dbReference type="NCBI Taxonomy" id="683832"/>
    <lineage>
        <taxon>Eukaryota</taxon>
        <taxon>Metazoa</taxon>
        <taxon>Chordata</taxon>
        <taxon>Craniata</taxon>
        <taxon>Vertebrata</taxon>
        <taxon>Euteleostomi</taxon>
        <taxon>Actinopterygii</taxon>
        <taxon>Neopterygii</taxon>
        <taxon>Teleostei</taxon>
        <taxon>Ostariophysi</taxon>
        <taxon>Cypriniformes</taxon>
        <taxon>Cyprinidae</taxon>
        <taxon>Labeoninae</taxon>
        <taxon>Labeonini</taxon>
        <taxon>Cirrhinus</taxon>
    </lineage>
</organism>
<evidence type="ECO:0000256" key="1">
    <source>
        <dbReference type="SAM" id="MobiDB-lite"/>
    </source>
</evidence>